<reference evidence="1 2" key="1">
    <citation type="submission" date="2017-12" db="EMBL/GenBank/DDBJ databases">
        <title>Phylogenetic diversity of female urinary microbiome.</title>
        <authorList>
            <person name="Thomas-White K."/>
            <person name="Wolfe A.J."/>
        </authorList>
    </citation>
    <scope>NUCLEOTIDE SEQUENCE [LARGE SCALE GENOMIC DNA]</scope>
    <source>
        <strain evidence="1 2">UMB0844</strain>
    </source>
</reference>
<sequence length="97" mass="11359">MRLINLLKASFSITKLYDRRQKFIICGLFFTLGKRNLLFLVGDSNYQANYFCFCFCGNFSKRGSFSILGRDCFEIYCGIYAKRTISSNAFFVVWKDH</sequence>
<dbReference type="EMBL" id="PKGZ01000007">
    <property type="protein sequence ID" value="PKY90955.1"/>
    <property type="molecule type" value="Genomic_DNA"/>
</dbReference>
<keyword evidence="2" id="KW-1185">Reference proteome</keyword>
<protein>
    <submittedName>
        <fullName evidence="1">Uncharacterized protein</fullName>
    </submittedName>
</protein>
<gene>
    <name evidence="1" type="ORF">CYJ27_07625</name>
</gene>
<proteinExistence type="predicted"/>
<organism evidence="1 2">
    <name type="scientific">Aerococcus christensenii</name>
    <dbReference type="NCBI Taxonomy" id="87541"/>
    <lineage>
        <taxon>Bacteria</taxon>
        <taxon>Bacillati</taxon>
        <taxon>Bacillota</taxon>
        <taxon>Bacilli</taxon>
        <taxon>Lactobacillales</taxon>
        <taxon>Aerococcaceae</taxon>
        <taxon>Aerococcus</taxon>
    </lineage>
</organism>
<evidence type="ECO:0000313" key="1">
    <source>
        <dbReference type="EMBL" id="PKY90955.1"/>
    </source>
</evidence>
<dbReference type="AlphaFoldDB" id="A0A2I1K5Z6"/>
<dbReference type="Proteomes" id="UP000234775">
    <property type="component" value="Unassembled WGS sequence"/>
</dbReference>
<name>A0A2I1K5Z6_9LACT</name>
<evidence type="ECO:0000313" key="2">
    <source>
        <dbReference type="Proteomes" id="UP000234775"/>
    </source>
</evidence>
<accession>A0A2I1K5Z6</accession>
<comment type="caution">
    <text evidence="1">The sequence shown here is derived from an EMBL/GenBank/DDBJ whole genome shotgun (WGS) entry which is preliminary data.</text>
</comment>